<gene>
    <name evidence="3" type="ORF">SMSP2_01795</name>
</gene>
<feature type="domain" description="RadC-like JAB" evidence="2">
    <location>
        <begin position="16"/>
        <end position="132"/>
    </location>
</feature>
<dbReference type="InterPro" id="IPR020891">
    <property type="entry name" value="UPF0758_CS"/>
</dbReference>
<dbReference type="Proteomes" id="UP000188181">
    <property type="component" value="Chromosome"/>
</dbReference>
<keyword evidence="1" id="KW-0482">Metalloprotease</keyword>
<dbReference type="STRING" id="1851148.SMSP2_01795"/>
<dbReference type="CDD" id="cd08071">
    <property type="entry name" value="MPN_DUF2466"/>
    <property type="match status" value="1"/>
</dbReference>
<evidence type="ECO:0000313" key="3">
    <source>
        <dbReference type="EMBL" id="AQQ71421.1"/>
    </source>
</evidence>
<dbReference type="PANTHER" id="PTHR30471:SF3">
    <property type="entry name" value="UPF0758 PROTEIN YEES-RELATED"/>
    <property type="match status" value="1"/>
</dbReference>
<dbReference type="Pfam" id="PF04002">
    <property type="entry name" value="RadC"/>
    <property type="match status" value="1"/>
</dbReference>
<evidence type="ECO:0000256" key="1">
    <source>
        <dbReference type="ARBA" id="ARBA00023049"/>
    </source>
</evidence>
<name>A0A1Q2MFE9_9BACT</name>
<accession>A0A1Q2MFE9</accession>
<dbReference type="RefSeq" id="WP_146683600.1">
    <property type="nucleotide sequence ID" value="NZ_CP019646.1"/>
</dbReference>
<dbReference type="PANTHER" id="PTHR30471">
    <property type="entry name" value="DNA REPAIR PROTEIN RADC"/>
    <property type="match status" value="1"/>
</dbReference>
<organism evidence="3 4">
    <name type="scientific">Limihaloglobus sulfuriphilus</name>
    <dbReference type="NCBI Taxonomy" id="1851148"/>
    <lineage>
        <taxon>Bacteria</taxon>
        <taxon>Pseudomonadati</taxon>
        <taxon>Planctomycetota</taxon>
        <taxon>Phycisphaerae</taxon>
        <taxon>Sedimentisphaerales</taxon>
        <taxon>Sedimentisphaeraceae</taxon>
        <taxon>Limihaloglobus</taxon>
    </lineage>
</organism>
<dbReference type="AlphaFoldDB" id="A0A1Q2MFE9"/>
<keyword evidence="1" id="KW-0378">Hydrolase</keyword>
<proteinExistence type="predicted"/>
<dbReference type="OrthoDB" id="9804482at2"/>
<evidence type="ECO:0000313" key="4">
    <source>
        <dbReference type="Proteomes" id="UP000188181"/>
    </source>
</evidence>
<evidence type="ECO:0000259" key="2">
    <source>
        <dbReference type="Pfam" id="PF04002"/>
    </source>
</evidence>
<dbReference type="EMBL" id="CP019646">
    <property type="protein sequence ID" value="AQQ71421.1"/>
    <property type="molecule type" value="Genomic_DNA"/>
</dbReference>
<dbReference type="GO" id="GO:0008237">
    <property type="term" value="F:metallopeptidase activity"/>
    <property type="evidence" value="ECO:0007669"/>
    <property type="project" value="UniProtKB-KW"/>
</dbReference>
<dbReference type="SUPFAM" id="SSF102712">
    <property type="entry name" value="JAB1/MPN domain"/>
    <property type="match status" value="1"/>
</dbReference>
<dbReference type="KEGG" id="pbas:SMSP2_01795"/>
<dbReference type="InterPro" id="IPR001405">
    <property type="entry name" value="UPF0758"/>
</dbReference>
<dbReference type="Gene3D" id="3.40.140.10">
    <property type="entry name" value="Cytidine Deaminase, domain 2"/>
    <property type="match status" value="1"/>
</dbReference>
<sequence>MKEIFVLKEGGRNNHIESPKDLFKQTKEIKIDHYQENCIIFYLDTRNNIIDYEILFKGGVSCCAIDPKNIFRNVLLKKASNIAIAHNHPSGNLEPSNEDVRIFKQLRKAGDILHITILDFLIFNEKEFYSVKCYERG</sequence>
<keyword evidence="4" id="KW-1185">Reference proteome</keyword>
<protein>
    <submittedName>
        <fullName evidence="3">DNA repair protein RadC</fullName>
    </submittedName>
</protein>
<dbReference type="InterPro" id="IPR025657">
    <property type="entry name" value="RadC_JAB"/>
</dbReference>
<reference evidence="4" key="1">
    <citation type="submission" date="2017-02" db="EMBL/GenBank/DDBJ databases">
        <title>Comparative genomics and description of representatives of a novel lineage of planctomycetes thriving in anoxic sediments.</title>
        <authorList>
            <person name="Spring S."/>
            <person name="Bunk B."/>
            <person name="Sproer C."/>
        </authorList>
    </citation>
    <scope>NUCLEOTIDE SEQUENCE [LARGE SCALE GENOMIC DNA]</scope>
    <source>
        <strain evidence="4">SM-Chi-D1</strain>
    </source>
</reference>
<dbReference type="PROSITE" id="PS01302">
    <property type="entry name" value="UPF0758"/>
    <property type="match status" value="1"/>
</dbReference>
<keyword evidence="1" id="KW-0645">Protease</keyword>